<accession>A0A6A6Y0J6</accession>
<reference evidence="3" key="2">
    <citation type="submission" date="2020-04" db="EMBL/GenBank/DDBJ databases">
        <authorList>
            <consortium name="NCBI Genome Project"/>
        </authorList>
    </citation>
    <scope>NUCLEOTIDE SEQUENCE</scope>
    <source>
        <strain evidence="3">CBS 304.34</strain>
    </source>
</reference>
<dbReference type="GeneID" id="54462414"/>
<organism evidence="1">
    <name type="scientific">Mytilinidion resinicola</name>
    <dbReference type="NCBI Taxonomy" id="574789"/>
    <lineage>
        <taxon>Eukaryota</taxon>
        <taxon>Fungi</taxon>
        <taxon>Dikarya</taxon>
        <taxon>Ascomycota</taxon>
        <taxon>Pezizomycotina</taxon>
        <taxon>Dothideomycetes</taxon>
        <taxon>Pleosporomycetidae</taxon>
        <taxon>Mytilinidiales</taxon>
        <taxon>Mytilinidiaceae</taxon>
        <taxon>Mytilinidion</taxon>
    </lineage>
</organism>
<evidence type="ECO:0000313" key="3">
    <source>
        <dbReference type="RefSeq" id="XP_033568498.1"/>
    </source>
</evidence>
<dbReference type="Proteomes" id="UP000504636">
    <property type="component" value="Unplaced"/>
</dbReference>
<protein>
    <submittedName>
        <fullName evidence="1 3">Uncharacterized protein</fullName>
    </submittedName>
</protein>
<dbReference type="RefSeq" id="XP_033568498.1">
    <property type="nucleotide sequence ID" value="XM_033721521.1"/>
</dbReference>
<dbReference type="AlphaFoldDB" id="A0A6A6Y0J6"/>
<name>A0A6A6Y0J6_9PEZI</name>
<evidence type="ECO:0000313" key="1">
    <source>
        <dbReference type="EMBL" id="KAF2801534.1"/>
    </source>
</evidence>
<sequence>MPTTTAASKHVKTTADLQKAIFQTKLTNDPTRAVPTAEFDRFFKLIDSVIDECSPTNIQVCIYHCSVQLTRRL</sequence>
<proteinExistence type="predicted"/>
<reference evidence="1 3" key="1">
    <citation type="journal article" date="2020" name="Stud. Mycol.">
        <title>101 Dothideomycetes genomes: a test case for predicting lifestyles and emergence of pathogens.</title>
        <authorList>
            <person name="Haridas S."/>
            <person name="Albert R."/>
            <person name="Binder M."/>
            <person name="Bloem J."/>
            <person name="Labutti K."/>
            <person name="Salamov A."/>
            <person name="Andreopoulos B."/>
            <person name="Baker S."/>
            <person name="Barry K."/>
            <person name="Bills G."/>
            <person name="Bluhm B."/>
            <person name="Cannon C."/>
            <person name="Castanera R."/>
            <person name="Culley D."/>
            <person name="Daum C."/>
            <person name="Ezra D."/>
            <person name="Gonzalez J."/>
            <person name="Henrissat B."/>
            <person name="Kuo A."/>
            <person name="Liang C."/>
            <person name="Lipzen A."/>
            <person name="Lutzoni F."/>
            <person name="Magnuson J."/>
            <person name="Mondo S."/>
            <person name="Nolan M."/>
            <person name="Ohm R."/>
            <person name="Pangilinan J."/>
            <person name="Park H.-J."/>
            <person name="Ramirez L."/>
            <person name="Alfaro M."/>
            <person name="Sun H."/>
            <person name="Tritt A."/>
            <person name="Yoshinaga Y."/>
            <person name="Zwiers L.-H."/>
            <person name="Turgeon B."/>
            <person name="Goodwin S."/>
            <person name="Spatafora J."/>
            <person name="Crous P."/>
            <person name="Grigoriev I."/>
        </authorList>
    </citation>
    <scope>NUCLEOTIDE SEQUENCE</scope>
    <source>
        <strain evidence="1 3">CBS 304.34</strain>
    </source>
</reference>
<evidence type="ECO:0000313" key="2">
    <source>
        <dbReference type="Proteomes" id="UP000504636"/>
    </source>
</evidence>
<reference evidence="3" key="3">
    <citation type="submission" date="2025-04" db="UniProtKB">
        <authorList>
            <consortium name="RefSeq"/>
        </authorList>
    </citation>
    <scope>IDENTIFICATION</scope>
    <source>
        <strain evidence="3">CBS 304.34</strain>
    </source>
</reference>
<gene>
    <name evidence="1 3" type="ORF">BDZ99DRAFT_469542</name>
</gene>
<dbReference type="EMBL" id="MU003729">
    <property type="protein sequence ID" value="KAF2801534.1"/>
    <property type="molecule type" value="Genomic_DNA"/>
</dbReference>
<keyword evidence="2" id="KW-1185">Reference proteome</keyword>